<feature type="binding site" evidence="10">
    <location>
        <begin position="179"/>
        <end position="180"/>
    </location>
    <ligand>
        <name>substrate</name>
    </ligand>
</feature>
<dbReference type="EMBL" id="FOGV01000012">
    <property type="protein sequence ID" value="SES03669.1"/>
    <property type="molecule type" value="Genomic_DNA"/>
</dbReference>
<dbReference type="Pfam" id="PF01725">
    <property type="entry name" value="Ham1p_like"/>
    <property type="match status" value="1"/>
</dbReference>
<proteinExistence type="inferred from homology"/>
<dbReference type="InterPro" id="IPR029001">
    <property type="entry name" value="ITPase-like_fam"/>
</dbReference>
<dbReference type="GO" id="GO:0036222">
    <property type="term" value="F:XTP diphosphatase activity"/>
    <property type="evidence" value="ECO:0007669"/>
    <property type="project" value="UniProtKB-UniRule"/>
</dbReference>
<dbReference type="PANTHER" id="PTHR11067">
    <property type="entry name" value="INOSINE TRIPHOSPHATE PYROPHOSPHATASE/HAM1 PROTEIN"/>
    <property type="match status" value="1"/>
</dbReference>
<dbReference type="GO" id="GO:0046872">
    <property type="term" value="F:metal ion binding"/>
    <property type="evidence" value="ECO:0007669"/>
    <property type="project" value="UniProtKB-KW"/>
</dbReference>
<comment type="caution">
    <text evidence="12">The sequence shown here is derived from an EMBL/GenBank/DDBJ whole genome shotgun (WGS) entry which is preliminary data.</text>
</comment>
<dbReference type="GO" id="GO:0009146">
    <property type="term" value="P:purine nucleoside triphosphate catabolic process"/>
    <property type="evidence" value="ECO:0007669"/>
    <property type="project" value="UniProtKB-UniRule"/>
</dbReference>
<evidence type="ECO:0000313" key="12">
    <source>
        <dbReference type="EMBL" id="SES03669.1"/>
    </source>
</evidence>
<feature type="binding site" evidence="10">
    <location>
        <position position="174"/>
    </location>
    <ligand>
        <name>substrate</name>
    </ligand>
</feature>
<keyword evidence="3 10" id="KW-0479">Metal-binding</keyword>
<dbReference type="AlphaFoldDB" id="A0A1H9U2S4"/>
<evidence type="ECO:0000256" key="9">
    <source>
        <dbReference type="ARBA" id="ARBA00052017"/>
    </source>
</evidence>
<dbReference type="STRING" id="1464123.SAMN05444126_11253"/>
<dbReference type="InterPro" id="IPR002637">
    <property type="entry name" value="RdgB/HAM1"/>
</dbReference>
<comment type="catalytic activity">
    <reaction evidence="8 10">
        <text>dITP + H2O = dIMP + diphosphate + H(+)</text>
        <dbReference type="Rhea" id="RHEA:28342"/>
        <dbReference type="ChEBI" id="CHEBI:15377"/>
        <dbReference type="ChEBI" id="CHEBI:15378"/>
        <dbReference type="ChEBI" id="CHEBI:33019"/>
        <dbReference type="ChEBI" id="CHEBI:61194"/>
        <dbReference type="ChEBI" id="CHEBI:61382"/>
        <dbReference type="EC" id="3.6.1.66"/>
    </reaction>
</comment>
<evidence type="ECO:0000313" key="13">
    <source>
        <dbReference type="Proteomes" id="UP000199318"/>
    </source>
</evidence>
<feature type="binding site" evidence="10">
    <location>
        <position position="71"/>
    </location>
    <ligand>
        <name>substrate</name>
    </ligand>
</feature>
<dbReference type="CDD" id="cd00515">
    <property type="entry name" value="HAM1"/>
    <property type="match status" value="1"/>
</dbReference>
<comment type="catalytic activity">
    <reaction evidence="9 10">
        <text>XTP + H2O = XMP + diphosphate + H(+)</text>
        <dbReference type="Rhea" id="RHEA:28610"/>
        <dbReference type="ChEBI" id="CHEBI:15377"/>
        <dbReference type="ChEBI" id="CHEBI:15378"/>
        <dbReference type="ChEBI" id="CHEBI:33019"/>
        <dbReference type="ChEBI" id="CHEBI:57464"/>
        <dbReference type="ChEBI" id="CHEBI:61314"/>
        <dbReference type="EC" id="3.6.1.66"/>
    </reaction>
</comment>
<comment type="similarity">
    <text evidence="1 10 11">Belongs to the HAM1 NTPase family.</text>
</comment>
<comment type="function">
    <text evidence="10">Pyrophosphatase that catalyzes the hydrolysis of nucleoside triphosphates to their monophosphate derivatives, with a high preference for the non-canonical purine nucleotides XTP (xanthosine triphosphate), dITP (deoxyinosine triphosphate) and ITP. Seems to function as a house-cleaning enzyme that removes non-canonical purine nucleotides from the nucleotide pool, thus preventing their incorporation into DNA/RNA and avoiding chromosomal lesions.</text>
</comment>
<dbReference type="PANTHER" id="PTHR11067:SF9">
    <property type="entry name" value="INOSINE TRIPHOSPHATE PYROPHOSPHATASE"/>
    <property type="match status" value="1"/>
</dbReference>
<evidence type="ECO:0000256" key="11">
    <source>
        <dbReference type="RuleBase" id="RU003781"/>
    </source>
</evidence>
<evidence type="ECO:0000256" key="10">
    <source>
        <dbReference type="HAMAP-Rule" id="MF_01405"/>
    </source>
</evidence>
<dbReference type="GO" id="GO:0036220">
    <property type="term" value="F:ITP diphosphatase activity"/>
    <property type="evidence" value="ECO:0007669"/>
    <property type="project" value="UniProtKB-UniRule"/>
</dbReference>
<dbReference type="NCBIfam" id="TIGR00042">
    <property type="entry name" value="RdgB/HAM1 family non-canonical purine NTP pyrophosphatase"/>
    <property type="match status" value="1"/>
</dbReference>
<evidence type="ECO:0000256" key="4">
    <source>
        <dbReference type="ARBA" id="ARBA00022741"/>
    </source>
</evidence>
<dbReference type="NCBIfam" id="NF011397">
    <property type="entry name" value="PRK14822.1"/>
    <property type="match status" value="1"/>
</dbReference>
<comment type="subunit">
    <text evidence="2 10">Homodimer.</text>
</comment>
<feature type="binding site" evidence="10">
    <location>
        <begin position="151"/>
        <end position="154"/>
    </location>
    <ligand>
        <name>substrate</name>
    </ligand>
</feature>
<comment type="catalytic activity">
    <reaction evidence="10">
        <text>ITP + H2O = IMP + diphosphate + H(+)</text>
        <dbReference type="Rhea" id="RHEA:29399"/>
        <dbReference type="ChEBI" id="CHEBI:15377"/>
        <dbReference type="ChEBI" id="CHEBI:15378"/>
        <dbReference type="ChEBI" id="CHEBI:33019"/>
        <dbReference type="ChEBI" id="CHEBI:58053"/>
        <dbReference type="ChEBI" id="CHEBI:61402"/>
        <dbReference type="EC" id="3.6.1.66"/>
    </reaction>
</comment>
<dbReference type="GO" id="GO:0005829">
    <property type="term" value="C:cytosol"/>
    <property type="evidence" value="ECO:0007669"/>
    <property type="project" value="TreeGrafter"/>
</dbReference>
<dbReference type="InterPro" id="IPR020922">
    <property type="entry name" value="dITP/XTP_pyrophosphatase"/>
</dbReference>
<keyword evidence="7 10" id="KW-0546">Nucleotide metabolism</keyword>
<comment type="caution">
    <text evidence="10">Lacks conserved residue(s) required for the propagation of feature annotation.</text>
</comment>
<feature type="active site" description="Proton acceptor" evidence="10">
    <location>
        <position position="70"/>
    </location>
</feature>
<dbReference type="SUPFAM" id="SSF52972">
    <property type="entry name" value="ITPase-like"/>
    <property type="match status" value="1"/>
</dbReference>
<accession>A0A1H9U2S4</accession>
<keyword evidence="5 10" id="KW-0378">Hydrolase</keyword>
<name>A0A1H9U2S4_9BACI</name>
<gene>
    <name evidence="12" type="ORF">SAMN05444126_11253</name>
</gene>
<keyword evidence="13" id="KW-1185">Reference proteome</keyword>
<dbReference type="Gene3D" id="3.90.950.10">
    <property type="match status" value="1"/>
</dbReference>
<comment type="cofactor">
    <cofactor evidence="10">
        <name>Mg(2+)</name>
        <dbReference type="ChEBI" id="CHEBI:18420"/>
    </cofactor>
    <text evidence="10">Binds 1 Mg(2+) ion per subunit.</text>
</comment>
<dbReference type="GO" id="GO:0035870">
    <property type="term" value="F:dITP diphosphatase activity"/>
    <property type="evidence" value="ECO:0007669"/>
    <property type="project" value="UniProtKB-UniRule"/>
</dbReference>
<keyword evidence="4 10" id="KW-0547">Nucleotide-binding</keyword>
<evidence type="ECO:0000256" key="6">
    <source>
        <dbReference type="ARBA" id="ARBA00022842"/>
    </source>
</evidence>
<reference evidence="13" key="1">
    <citation type="submission" date="2016-10" db="EMBL/GenBank/DDBJ databases">
        <authorList>
            <person name="de Groot N.N."/>
        </authorList>
    </citation>
    <scope>NUCLEOTIDE SEQUENCE [LARGE SCALE GENOMIC DNA]</scope>
    <source>
        <strain evidence="13">10nlg</strain>
    </source>
</reference>
<evidence type="ECO:0000256" key="2">
    <source>
        <dbReference type="ARBA" id="ARBA00011738"/>
    </source>
</evidence>
<dbReference type="RefSeq" id="WP_093072928.1">
    <property type="nucleotide sequence ID" value="NZ_BJVE01000012.1"/>
</dbReference>
<evidence type="ECO:0000256" key="5">
    <source>
        <dbReference type="ARBA" id="ARBA00022801"/>
    </source>
</evidence>
<evidence type="ECO:0000256" key="8">
    <source>
        <dbReference type="ARBA" id="ARBA00051875"/>
    </source>
</evidence>
<dbReference type="GO" id="GO:0000166">
    <property type="term" value="F:nucleotide binding"/>
    <property type="evidence" value="ECO:0007669"/>
    <property type="project" value="UniProtKB-KW"/>
</dbReference>
<dbReference type="EC" id="3.6.1.66" evidence="10"/>
<dbReference type="HAMAP" id="MF_01405">
    <property type="entry name" value="Non_canon_purine_NTPase"/>
    <property type="match status" value="1"/>
</dbReference>
<dbReference type="GO" id="GO:0017111">
    <property type="term" value="F:ribonucleoside triphosphate phosphatase activity"/>
    <property type="evidence" value="ECO:0007669"/>
    <property type="project" value="InterPro"/>
</dbReference>
<protein>
    <recommendedName>
        <fullName evidence="10">dITP/XTP pyrophosphatase</fullName>
        <ecNumber evidence="10">3.6.1.66</ecNumber>
    </recommendedName>
    <alternativeName>
        <fullName evidence="10">Non-canonical purine NTP pyrophosphatase</fullName>
    </alternativeName>
    <alternativeName>
        <fullName evidence="10">Non-standard purine NTP pyrophosphatase</fullName>
    </alternativeName>
    <alternativeName>
        <fullName evidence="10">Nucleoside-triphosphate diphosphatase</fullName>
    </alternativeName>
    <alternativeName>
        <fullName evidence="10">Nucleoside-triphosphate pyrophosphatase</fullName>
        <shortName evidence="10">NTPase</shortName>
    </alternativeName>
</protein>
<organism evidence="12 13">
    <name type="scientific">Salisediminibacterium halotolerans</name>
    <dbReference type="NCBI Taxonomy" id="517425"/>
    <lineage>
        <taxon>Bacteria</taxon>
        <taxon>Bacillati</taxon>
        <taxon>Bacillota</taxon>
        <taxon>Bacilli</taxon>
        <taxon>Bacillales</taxon>
        <taxon>Bacillaceae</taxon>
        <taxon>Salisediminibacterium</taxon>
    </lineage>
</organism>
<dbReference type="FunFam" id="3.90.950.10:FF:000001">
    <property type="entry name" value="dITP/XTP pyrophosphatase"/>
    <property type="match status" value="1"/>
</dbReference>
<dbReference type="OrthoDB" id="9807456at2"/>
<sequence>MKTVVIATNNRGKIAEFEHFFAARDITVRSLKEFSELPDIIEDGATFEANAIKKATTLGRYLNQIVIADDSGLAVEALDGRPGIYSARYAGADKDDDANNEKLLEELAEKTNRQASFICVIAVYFPNGTVKTVRGSVTGEIASELSGTEGFGYDPLFYYPPLGKTFAHLTKDEKNNVSHRADALKKMTEAWDTWLKEAQQ</sequence>
<dbReference type="GO" id="GO:0009117">
    <property type="term" value="P:nucleotide metabolic process"/>
    <property type="evidence" value="ECO:0007669"/>
    <property type="project" value="UniProtKB-KW"/>
</dbReference>
<evidence type="ECO:0000256" key="3">
    <source>
        <dbReference type="ARBA" id="ARBA00022723"/>
    </source>
</evidence>
<evidence type="ECO:0000256" key="1">
    <source>
        <dbReference type="ARBA" id="ARBA00008023"/>
    </source>
</evidence>
<feature type="binding site" evidence="10">
    <location>
        <position position="70"/>
    </location>
    <ligand>
        <name>Mg(2+)</name>
        <dbReference type="ChEBI" id="CHEBI:18420"/>
    </ligand>
</feature>
<dbReference type="Proteomes" id="UP000199318">
    <property type="component" value="Unassembled WGS sequence"/>
</dbReference>
<keyword evidence="6 10" id="KW-0460">Magnesium</keyword>
<evidence type="ECO:0000256" key="7">
    <source>
        <dbReference type="ARBA" id="ARBA00023080"/>
    </source>
</evidence>
<feature type="binding site" evidence="10">
    <location>
        <begin position="8"/>
        <end position="13"/>
    </location>
    <ligand>
        <name>substrate</name>
    </ligand>
</feature>